<dbReference type="GO" id="GO:0019464">
    <property type="term" value="P:glycine decarboxylation via glycine cleavage system"/>
    <property type="evidence" value="ECO:0007669"/>
    <property type="project" value="UniProtKB-UniRule"/>
</dbReference>
<sequence length="368" mass="41836">MENVKKTILYDAHIKQNAKMIEFAGWMMPVEYEGLTIEHDAVRNNAGLFDVSHMGEVEVTGPDALNYVQRLITNDAEKLEDNQVLYSLMCYSDGGIVDDLLVYRFNKEKFLLVINAANIEKDYDWMLLNKGDFDVCINNISSEISEVALQGPKAQEILQRLTNYNLDEIKFFYFAEDIEICKVKCIVSRTGYTGEDGFEIYTSNENIEKIYNCILDEGKAFGLKAAGLGCRDTLRFEACLPLYGNEISRDITPLEAGLGYFVKLDKKDFIGKEALVKQKSEGLKRKLVGFEMIDKGIPRHGYDVLIDDRKIGFVTTGYLSPTLKKCIGLAMVDIDYSNIGCEFNVAIRNKTSRAKVISKKFYEKKYKK</sequence>
<proteinExistence type="inferred from homology"/>
<dbReference type="NCBIfam" id="TIGR00528">
    <property type="entry name" value="gcvT"/>
    <property type="match status" value="1"/>
</dbReference>
<dbReference type="EC" id="2.1.2.10" evidence="2 7"/>
<dbReference type="PANTHER" id="PTHR43757:SF2">
    <property type="entry name" value="AMINOMETHYLTRANSFERASE, MITOCHONDRIAL"/>
    <property type="match status" value="1"/>
</dbReference>
<dbReference type="HAMAP" id="MF_00259">
    <property type="entry name" value="GcvT"/>
    <property type="match status" value="1"/>
</dbReference>
<dbReference type="InterPro" id="IPR006222">
    <property type="entry name" value="GCVT_N"/>
</dbReference>
<feature type="binding site" evidence="8">
    <location>
        <position position="199"/>
    </location>
    <ligand>
        <name>substrate</name>
    </ligand>
</feature>
<evidence type="ECO:0000256" key="5">
    <source>
        <dbReference type="ARBA" id="ARBA00031395"/>
    </source>
</evidence>
<dbReference type="Gene3D" id="4.10.1250.10">
    <property type="entry name" value="Aminomethyltransferase fragment"/>
    <property type="match status" value="1"/>
</dbReference>
<evidence type="ECO:0000256" key="3">
    <source>
        <dbReference type="ARBA" id="ARBA00022576"/>
    </source>
</evidence>
<dbReference type="Pfam" id="PF01571">
    <property type="entry name" value="GCV_T"/>
    <property type="match status" value="1"/>
</dbReference>
<dbReference type="InterPro" id="IPR029043">
    <property type="entry name" value="GcvT/YgfZ_C"/>
</dbReference>
<dbReference type="OrthoDB" id="9774591at2"/>
<comment type="subunit">
    <text evidence="7">The glycine cleavage system is composed of four proteins: P, T, L and H.</text>
</comment>
<keyword evidence="3 7" id="KW-0032">Aminotransferase</keyword>
<dbReference type="Proteomes" id="UP000190105">
    <property type="component" value="Unassembled WGS sequence"/>
</dbReference>
<accession>A0A1T4XGA2</accession>
<dbReference type="PANTHER" id="PTHR43757">
    <property type="entry name" value="AMINOMETHYLTRANSFERASE"/>
    <property type="match status" value="1"/>
</dbReference>
<dbReference type="InterPro" id="IPR028896">
    <property type="entry name" value="GcvT/YgfZ/DmdA"/>
</dbReference>
<keyword evidence="12" id="KW-1185">Reference proteome</keyword>
<evidence type="ECO:0000256" key="1">
    <source>
        <dbReference type="ARBA" id="ARBA00008609"/>
    </source>
</evidence>
<dbReference type="InterPro" id="IPR006223">
    <property type="entry name" value="GcvT"/>
</dbReference>
<organism evidence="11 12">
    <name type="scientific">Caloramator quimbayensis</name>
    <dbReference type="NCBI Taxonomy" id="1147123"/>
    <lineage>
        <taxon>Bacteria</taxon>
        <taxon>Bacillati</taxon>
        <taxon>Bacillota</taxon>
        <taxon>Clostridia</taxon>
        <taxon>Eubacteriales</taxon>
        <taxon>Clostridiaceae</taxon>
        <taxon>Caloramator</taxon>
    </lineage>
</organism>
<dbReference type="InterPro" id="IPR013977">
    <property type="entry name" value="GcvT_C"/>
</dbReference>
<keyword evidence="4 7" id="KW-0808">Transferase</keyword>
<dbReference type="EMBL" id="FUYH01000008">
    <property type="protein sequence ID" value="SKA88111.1"/>
    <property type="molecule type" value="Genomic_DNA"/>
</dbReference>
<evidence type="ECO:0000256" key="6">
    <source>
        <dbReference type="ARBA" id="ARBA00047665"/>
    </source>
</evidence>
<reference evidence="12" key="1">
    <citation type="submission" date="2017-02" db="EMBL/GenBank/DDBJ databases">
        <authorList>
            <person name="Varghese N."/>
            <person name="Submissions S."/>
        </authorList>
    </citation>
    <scope>NUCLEOTIDE SEQUENCE [LARGE SCALE GENOMIC DNA]</scope>
    <source>
        <strain evidence="12">USBA 833</strain>
    </source>
</reference>
<dbReference type="STRING" id="1147123.SAMN05443428_108121"/>
<dbReference type="AlphaFoldDB" id="A0A1T4XGA2"/>
<dbReference type="FunFam" id="4.10.1250.10:FF:000001">
    <property type="entry name" value="Aminomethyltransferase"/>
    <property type="match status" value="1"/>
</dbReference>
<dbReference type="GO" id="GO:0005960">
    <property type="term" value="C:glycine cleavage complex"/>
    <property type="evidence" value="ECO:0007669"/>
    <property type="project" value="InterPro"/>
</dbReference>
<feature type="domain" description="Aminomethyltransferase C-terminal" evidence="10">
    <location>
        <begin position="285"/>
        <end position="362"/>
    </location>
</feature>
<evidence type="ECO:0000256" key="8">
    <source>
        <dbReference type="PIRSR" id="PIRSR006487-1"/>
    </source>
</evidence>
<dbReference type="GO" id="GO:0005829">
    <property type="term" value="C:cytosol"/>
    <property type="evidence" value="ECO:0007669"/>
    <property type="project" value="TreeGrafter"/>
</dbReference>
<name>A0A1T4XGA2_9CLOT</name>
<comment type="similarity">
    <text evidence="1 7">Belongs to the GcvT family.</text>
</comment>
<evidence type="ECO:0000259" key="9">
    <source>
        <dbReference type="Pfam" id="PF01571"/>
    </source>
</evidence>
<dbReference type="Gene3D" id="3.30.70.1400">
    <property type="entry name" value="Aminomethyltransferase beta-barrel domains"/>
    <property type="match status" value="1"/>
</dbReference>
<gene>
    <name evidence="7" type="primary">gcvT</name>
    <name evidence="11" type="ORF">SAMN05443428_108121</name>
</gene>
<comment type="function">
    <text evidence="7">The glycine cleavage system catalyzes the degradation of glycine.</text>
</comment>
<dbReference type="Gene3D" id="2.40.30.110">
    <property type="entry name" value="Aminomethyltransferase beta-barrel domains"/>
    <property type="match status" value="1"/>
</dbReference>
<dbReference type="InterPro" id="IPR022903">
    <property type="entry name" value="GcvT_bac"/>
</dbReference>
<evidence type="ECO:0000259" key="10">
    <source>
        <dbReference type="Pfam" id="PF08669"/>
    </source>
</evidence>
<comment type="catalytic activity">
    <reaction evidence="6 7">
        <text>N(6)-[(R)-S(8)-aminomethyldihydrolipoyl]-L-lysyl-[protein] + (6S)-5,6,7,8-tetrahydrofolate = N(6)-[(R)-dihydrolipoyl]-L-lysyl-[protein] + (6R)-5,10-methylene-5,6,7,8-tetrahydrofolate + NH4(+)</text>
        <dbReference type="Rhea" id="RHEA:16945"/>
        <dbReference type="Rhea" id="RHEA-COMP:10475"/>
        <dbReference type="Rhea" id="RHEA-COMP:10492"/>
        <dbReference type="ChEBI" id="CHEBI:15636"/>
        <dbReference type="ChEBI" id="CHEBI:28938"/>
        <dbReference type="ChEBI" id="CHEBI:57453"/>
        <dbReference type="ChEBI" id="CHEBI:83100"/>
        <dbReference type="ChEBI" id="CHEBI:83143"/>
        <dbReference type="EC" id="2.1.2.10"/>
    </reaction>
</comment>
<dbReference type="FunFam" id="2.40.30.110:FF:000003">
    <property type="entry name" value="Aminomethyltransferase"/>
    <property type="match status" value="1"/>
</dbReference>
<dbReference type="FunFam" id="3.30.70.1400:FF:000001">
    <property type="entry name" value="Aminomethyltransferase"/>
    <property type="match status" value="1"/>
</dbReference>
<evidence type="ECO:0000256" key="4">
    <source>
        <dbReference type="ARBA" id="ARBA00022679"/>
    </source>
</evidence>
<dbReference type="SUPFAM" id="SSF101790">
    <property type="entry name" value="Aminomethyltransferase beta-barrel domain"/>
    <property type="match status" value="1"/>
</dbReference>
<evidence type="ECO:0000313" key="11">
    <source>
        <dbReference type="EMBL" id="SKA88111.1"/>
    </source>
</evidence>
<dbReference type="Pfam" id="PF08669">
    <property type="entry name" value="GCV_T_C"/>
    <property type="match status" value="1"/>
</dbReference>
<dbReference type="NCBIfam" id="NF001567">
    <property type="entry name" value="PRK00389.1"/>
    <property type="match status" value="1"/>
</dbReference>
<dbReference type="RefSeq" id="WP_078696425.1">
    <property type="nucleotide sequence ID" value="NZ_FUYH01000008.1"/>
</dbReference>
<keyword evidence="11" id="KW-0489">Methyltransferase</keyword>
<dbReference type="Gene3D" id="3.30.1360.120">
    <property type="entry name" value="Probable tRNA modification gtpase trme, domain 1"/>
    <property type="match status" value="1"/>
</dbReference>
<dbReference type="GO" id="GO:0008168">
    <property type="term" value="F:methyltransferase activity"/>
    <property type="evidence" value="ECO:0007669"/>
    <property type="project" value="UniProtKB-KW"/>
</dbReference>
<dbReference type="SUPFAM" id="SSF103025">
    <property type="entry name" value="Folate-binding domain"/>
    <property type="match status" value="1"/>
</dbReference>
<dbReference type="GO" id="GO:0008483">
    <property type="term" value="F:transaminase activity"/>
    <property type="evidence" value="ECO:0007669"/>
    <property type="project" value="UniProtKB-KW"/>
</dbReference>
<evidence type="ECO:0000256" key="2">
    <source>
        <dbReference type="ARBA" id="ARBA00012616"/>
    </source>
</evidence>
<evidence type="ECO:0000256" key="7">
    <source>
        <dbReference type="HAMAP-Rule" id="MF_00259"/>
    </source>
</evidence>
<dbReference type="GO" id="GO:0032259">
    <property type="term" value="P:methylation"/>
    <property type="evidence" value="ECO:0007669"/>
    <property type="project" value="UniProtKB-KW"/>
</dbReference>
<feature type="domain" description="GCVT N-terminal" evidence="9">
    <location>
        <begin position="9"/>
        <end position="266"/>
    </location>
</feature>
<dbReference type="PIRSF" id="PIRSF006487">
    <property type="entry name" value="GcvT"/>
    <property type="match status" value="1"/>
</dbReference>
<protein>
    <recommendedName>
        <fullName evidence="2 7">Aminomethyltransferase</fullName>
        <ecNumber evidence="2 7">2.1.2.10</ecNumber>
    </recommendedName>
    <alternativeName>
        <fullName evidence="5 7">Glycine cleavage system T protein</fullName>
    </alternativeName>
</protein>
<evidence type="ECO:0000313" key="12">
    <source>
        <dbReference type="Proteomes" id="UP000190105"/>
    </source>
</evidence>
<dbReference type="GO" id="GO:0004047">
    <property type="term" value="F:aminomethyltransferase activity"/>
    <property type="evidence" value="ECO:0007669"/>
    <property type="project" value="UniProtKB-UniRule"/>
</dbReference>
<dbReference type="InterPro" id="IPR027266">
    <property type="entry name" value="TrmE/GcvT-like"/>
</dbReference>